<protein>
    <recommendedName>
        <fullName evidence="1">AAA+ ATPase domain-containing protein</fullName>
    </recommendedName>
</protein>
<dbReference type="PANTHER" id="PTHR33295">
    <property type="entry name" value="ATPASE"/>
    <property type="match status" value="1"/>
</dbReference>
<dbReference type="InterPro" id="IPR027417">
    <property type="entry name" value="P-loop_NTPase"/>
</dbReference>
<dbReference type="Pfam" id="PF13635">
    <property type="entry name" value="DUF4143"/>
    <property type="match status" value="1"/>
</dbReference>
<evidence type="ECO:0000313" key="3">
    <source>
        <dbReference type="Proteomes" id="UP000256388"/>
    </source>
</evidence>
<dbReference type="Proteomes" id="UP000256388">
    <property type="component" value="Unassembled WGS sequence"/>
</dbReference>
<sequence length="433" mass="50348">MNEINWKSHWANDQIRSMLIEQSDSFWNRDTGTERSKLKEVEAAALLPHAVIISGLRRVGKSTLLAQIAHKLGRDSFYYINFEDDRFLGFQAEDANDLYQMLVEIFGDRKIFFIDEIQNIPGWEYFVRRFMDMGLKFYITGSNASLLSQELGTRLTGRYIPIELFPFSFTEYLKFRNEELPDFQRLTTVKKARLNELLNDYLSSGGIPESLKYPEFPLLQTLYDDVIYRDIATRHKLDAVTALKKMAFYLISNPAGLVNFNKLKAQLQLGSVNTVINYVEYMQNSWLIFTLNLYAYSLKRQQIAPKKVYCIDTGMVNTVGFYFSLNSGKLMENLVFLALRRCCKEIYYYKTAGDYEVDFYLPEKKQLIQVAYHLNDPATRDREIRSIAEAVKEIKVESALILSDANEDDVLIDGLPIKIRSTSEWLIDWELES</sequence>
<dbReference type="Pfam" id="PF13173">
    <property type="entry name" value="AAA_14"/>
    <property type="match status" value="1"/>
</dbReference>
<dbReference type="OrthoDB" id="9801684at2"/>
<proteinExistence type="predicted"/>
<dbReference type="AlphaFoldDB" id="A0A347ZPK9"/>
<dbReference type="InterPro" id="IPR003593">
    <property type="entry name" value="AAA+_ATPase"/>
</dbReference>
<dbReference type="EMBL" id="QUMS01000006">
    <property type="protein sequence ID" value="REG04745.1"/>
    <property type="molecule type" value="Genomic_DNA"/>
</dbReference>
<keyword evidence="3" id="KW-1185">Reference proteome</keyword>
<dbReference type="InterPro" id="IPR025420">
    <property type="entry name" value="DUF4143"/>
</dbReference>
<organism evidence="2 3">
    <name type="scientific">Pelolinea submarina</name>
    <dbReference type="NCBI Taxonomy" id="913107"/>
    <lineage>
        <taxon>Bacteria</taxon>
        <taxon>Bacillati</taxon>
        <taxon>Chloroflexota</taxon>
        <taxon>Anaerolineae</taxon>
        <taxon>Anaerolineales</taxon>
        <taxon>Anaerolineaceae</taxon>
        <taxon>Pelolinea</taxon>
    </lineage>
</organism>
<evidence type="ECO:0000259" key="1">
    <source>
        <dbReference type="SMART" id="SM00382"/>
    </source>
</evidence>
<dbReference type="Gene3D" id="3.40.50.300">
    <property type="entry name" value="P-loop containing nucleotide triphosphate hydrolases"/>
    <property type="match status" value="1"/>
</dbReference>
<dbReference type="SMART" id="SM00382">
    <property type="entry name" value="AAA"/>
    <property type="match status" value="1"/>
</dbReference>
<reference evidence="2 3" key="1">
    <citation type="submission" date="2018-08" db="EMBL/GenBank/DDBJ databases">
        <title>Genomic Encyclopedia of Type Strains, Phase IV (KMG-IV): sequencing the most valuable type-strain genomes for metagenomic binning, comparative biology and taxonomic classification.</title>
        <authorList>
            <person name="Goeker M."/>
        </authorList>
    </citation>
    <scope>NUCLEOTIDE SEQUENCE [LARGE SCALE GENOMIC DNA]</scope>
    <source>
        <strain evidence="2 3">DSM 23923</strain>
    </source>
</reference>
<dbReference type="SUPFAM" id="SSF52540">
    <property type="entry name" value="P-loop containing nucleoside triphosphate hydrolases"/>
    <property type="match status" value="1"/>
</dbReference>
<dbReference type="RefSeq" id="WP_116226338.1">
    <property type="nucleotide sequence ID" value="NZ_AP018437.1"/>
</dbReference>
<evidence type="ECO:0000313" key="2">
    <source>
        <dbReference type="EMBL" id="REG04745.1"/>
    </source>
</evidence>
<name>A0A347ZPK9_9CHLR</name>
<feature type="domain" description="AAA+ ATPase" evidence="1">
    <location>
        <begin position="47"/>
        <end position="247"/>
    </location>
</feature>
<accession>A0A347ZPK9</accession>
<comment type="caution">
    <text evidence="2">The sequence shown here is derived from an EMBL/GenBank/DDBJ whole genome shotgun (WGS) entry which is preliminary data.</text>
</comment>
<dbReference type="InterPro" id="IPR041682">
    <property type="entry name" value="AAA_14"/>
</dbReference>
<dbReference type="PANTHER" id="PTHR33295:SF8">
    <property type="entry name" value="AAA+ ATPASE DOMAIN-CONTAINING PROTEIN"/>
    <property type="match status" value="1"/>
</dbReference>
<gene>
    <name evidence="2" type="ORF">DFR64_3097</name>
</gene>